<dbReference type="SUPFAM" id="SSF117070">
    <property type="entry name" value="LEA14-like"/>
    <property type="match status" value="1"/>
</dbReference>
<accession>A0A9D5KBW5</accession>
<sequence length="158" mass="17660">MKKLVLTALALVMLIGCTNQRPRGIRNCEFYLADMKTIEREMTYAKVEMLIDATNPNGVEVIIDRMIFDLYANGQKIGSGATSFLQSIPPGESVKLKGKMSIDYVSGIMSMWNMLHSSSVSYSLGARVYYETPLGNYYRHSTISSAGFTFPNLMPDFD</sequence>
<organism evidence="2 3">
    <name type="scientific">candidate division WOR-3 bacterium</name>
    <dbReference type="NCBI Taxonomy" id="2052148"/>
    <lineage>
        <taxon>Bacteria</taxon>
        <taxon>Bacteria division WOR-3</taxon>
    </lineage>
</organism>
<evidence type="ECO:0000313" key="2">
    <source>
        <dbReference type="EMBL" id="MBD3365230.1"/>
    </source>
</evidence>
<feature type="domain" description="Late embryogenesis abundant protein LEA-2 subgroup" evidence="1">
    <location>
        <begin position="51"/>
        <end position="134"/>
    </location>
</feature>
<protein>
    <recommendedName>
        <fullName evidence="1">Late embryogenesis abundant protein LEA-2 subgroup domain-containing protein</fullName>
    </recommendedName>
</protein>
<evidence type="ECO:0000259" key="1">
    <source>
        <dbReference type="Pfam" id="PF03168"/>
    </source>
</evidence>
<proteinExistence type="predicted"/>
<dbReference type="Proteomes" id="UP000630660">
    <property type="component" value="Unassembled WGS sequence"/>
</dbReference>
<dbReference type="EMBL" id="WJKJ01000281">
    <property type="protein sequence ID" value="MBD3365230.1"/>
    <property type="molecule type" value="Genomic_DNA"/>
</dbReference>
<dbReference type="Gene3D" id="2.60.40.1820">
    <property type="match status" value="1"/>
</dbReference>
<gene>
    <name evidence="2" type="ORF">GF359_08450</name>
</gene>
<comment type="caution">
    <text evidence="2">The sequence shown here is derived from an EMBL/GenBank/DDBJ whole genome shotgun (WGS) entry which is preliminary data.</text>
</comment>
<dbReference type="Pfam" id="PF03168">
    <property type="entry name" value="LEA_2"/>
    <property type="match status" value="1"/>
</dbReference>
<dbReference type="AlphaFoldDB" id="A0A9D5KBW5"/>
<evidence type="ECO:0000313" key="3">
    <source>
        <dbReference type="Proteomes" id="UP000630660"/>
    </source>
</evidence>
<reference evidence="2" key="1">
    <citation type="submission" date="2019-11" db="EMBL/GenBank/DDBJ databases">
        <title>Microbial mats filling the niche in hypersaline microbial mats.</title>
        <authorList>
            <person name="Wong H.L."/>
            <person name="Macleod F.I."/>
            <person name="White R.A. III"/>
            <person name="Burns B.P."/>
        </authorList>
    </citation>
    <scope>NUCLEOTIDE SEQUENCE</scope>
    <source>
        <strain evidence="2">Bin_327</strain>
    </source>
</reference>
<dbReference type="InterPro" id="IPR004864">
    <property type="entry name" value="LEA_2"/>
</dbReference>
<name>A0A9D5KBW5_UNCW3</name>
<dbReference type="PROSITE" id="PS51257">
    <property type="entry name" value="PROKAR_LIPOPROTEIN"/>
    <property type="match status" value="1"/>
</dbReference>